<keyword evidence="6 7" id="KW-0472">Membrane</keyword>
<evidence type="ECO:0000256" key="2">
    <source>
        <dbReference type="ARBA" id="ARBA00011006"/>
    </source>
</evidence>
<evidence type="ECO:0000313" key="9">
    <source>
        <dbReference type="Proteomes" id="UP000680116"/>
    </source>
</evidence>
<feature type="transmembrane region" description="Helical" evidence="7">
    <location>
        <begin position="29"/>
        <end position="47"/>
    </location>
</feature>
<organism evidence="8 9">
    <name type="scientific">Novilysobacter luteus</name>
    <dbReference type="NCBI Taxonomy" id="2822368"/>
    <lineage>
        <taxon>Bacteria</taxon>
        <taxon>Pseudomonadati</taxon>
        <taxon>Pseudomonadota</taxon>
        <taxon>Gammaproteobacteria</taxon>
        <taxon>Lysobacterales</taxon>
        <taxon>Lysobacteraceae</taxon>
        <taxon>Novilysobacter</taxon>
    </lineage>
</organism>
<name>A0ABM8UDW8_9GAMM</name>
<protein>
    <recommendedName>
        <fullName evidence="10">GlsB/YeaQ/YmgE family stress response membrane protein</fullName>
    </recommendedName>
</protein>
<comment type="subcellular location">
    <subcellularLocation>
        <location evidence="1">Cell membrane</location>
        <topology evidence="1">Multi-pass membrane protein</topology>
    </subcellularLocation>
</comment>
<dbReference type="PANTHER" id="PTHR33884">
    <property type="entry name" value="UPF0410 PROTEIN YMGE"/>
    <property type="match status" value="1"/>
</dbReference>
<dbReference type="PANTHER" id="PTHR33884:SF3">
    <property type="entry name" value="UPF0410 PROTEIN YMGE"/>
    <property type="match status" value="1"/>
</dbReference>
<proteinExistence type="inferred from homology"/>
<evidence type="ECO:0000256" key="6">
    <source>
        <dbReference type="ARBA" id="ARBA00023136"/>
    </source>
</evidence>
<keyword evidence="3" id="KW-1003">Cell membrane</keyword>
<evidence type="ECO:0000313" key="8">
    <source>
        <dbReference type="EMBL" id="CAG4970900.1"/>
    </source>
</evidence>
<feature type="transmembrane region" description="Helical" evidence="7">
    <location>
        <begin position="59"/>
        <end position="78"/>
    </location>
</feature>
<keyword evidence="4 7" id="KW-0812">Transmembrane</keyword>
<evidence type="ECO:0008006" key="10">
    <source>
        <dbReference type="Google" id="ProtNLM"/>
    </source>
</evidence>
<dbReference type="InterPro" id="IPR007341">
    <property type="entry name" value="Transgly_assoc"/>
</dbReference>
<dbReference type="EMBL" id="OU015430">
    <property type="protein sequence ID" value="CAG4970900.1"/>
    <property type="molecule type" value="Genomic_DNA"/>
</dbReference>
<evidence type="ECO:0000256" key="4">
    <source>
        <dbReference type="ARBA" id="ARBA00022692"/>
    </source>
</evidence>
<evidence type="ECO:0000256" key="5">
    <source>
        <dbReference type="ARBA" id="ARBA00022989"/>
    </source>
</evidence>
<gene>
    <name evidence="8" type="ORF">LYB30171_00831</name>
</gene>
<reference evidence="8 9" key="1">
    <citation type="submission" date="2021-04" db="EMBL/GenBank/DDBJ databases">
        <authorList>
            <person name="Rodrigo-Torres L."/>
            <person name="Arahal R. D."/>
            <person name="Lucena T."/>
        </authorList>
    </citation>
    <scope>NUCLEOTIDE SEQUENCE [LARGE SCALE GENOMIC DNA]</scope>
    <source>
        <strain evidence="8 9">CECT 30171</strain>
    </source>
</reference>
<dbReference type="Proteomes" id="UP000680116">
    <property type="component" value="Chromosome"/>
</dbReference>
<evidence type="ECO:0000256" key="1">
    <source>
        <dbReference type="ARBA" id="ARBA00004651"/>
    </source>
</evidence>
<dbReference type="Pfam" id="PF04226">
    <property type="entry name" value="Transgly_assoc"/>
    <property type="match status" value="1"/>
</dbReference>
<comment type="similarity">
    <text evidence="2">Belongs to the UPF0410 family.</text>
</comment>
<sequence>MFDGILGYIIGGAVIGVLARFLKPGSDPMGWIMTILLGIVGAVVGGYVADAMGVDNRLLVWAIAILAAIVLLFIYQMATRRKTVRPPR</sequence>
<dbReference type="RefSeq" id="WP_215219792.1">
    <property type="nucleotide sequence ID" value="NZ_OU015430.1"/>
</dbReference>
<evidence type="ECO:0000256" key="3">
    <source>
        <dbReference type="ARBA" id="ARBA00022475"/>
    </source>
</evidence>
<keyword evidence="9" id="KW-1185">Reference proteome</keyword>
<evidence type="ECO:0000256" key="7">
    <source>
        <dbReference type="SAM" id="Phobius"/>
    </source>
</evidence>
<feature type="transmembrane region" description="Helical" evidence="7">
    <location>
        <begin position="6"/>
        <end position="22"/>
    </location>
</feature>
<accession>A0ABM8UDW8</accession>
<keyword evidence="5 7" id="KW-1133">Transmembrane helix</keyword>